<dbReference type="PANTHER" id="PTHR15239:SF6">
    <property type="entry name" value="RIBOSOME QUALITY CONTROL COMPLEX SUBUNIT NEMF"/>
    <property type="match status" value="1"/>
</dbReference>
<evidence type="ECO:0000313" key="3">
    <source>
        <dbReference type="Proteomes" id="UP000287233"/>
    </source>
</evidence>
<dbReference type="Pfam" id="PF05833">
    <property type="entry name" value="NFACT_N"/>
    <property type="match status" value="1"/>
</dbReference>
<dbReference type="KEGG" id="bih:BIP78_0918"/>
<accession>A0A410FUL1</accession>
<protein>
    <submittedName>
        <fullName evidence="2">Fibronectin/fibrinogen-binding protein</fullName>
    </submittedName>
</protein>
<dbReference type="PANTHER" id="PTHR15239">
    <property type="entry name" value="NUCLEAR EXPORT MEDIATOR FACTOR NEMF"/>
    <property type="match status" value="1"/>
</dbReference>
<proteinExistence type="predicted"/>
<dbReference type="GO" id="GO:1990112">
    <property type="term" value="C:RQC complex"/>
    <property type="evidence" value="ECO:0007669"/>
    <property type="project" value="TreeGrafter"/>
</dbReference>
<dbReference type="GO" id="GO:0043023">
    <property type="term" value="F:ribosomal large subunit binding"/>
    <property type="evidence" value="ECO:0007669"/>
    <property type="project" value="TreeGrafter"/>
</dbReference>
<dbReference type="InterPro" id="IPR051608">
    <property type="entry name" value="RQC_Subunit_NEMF"/>
</dbReference>
<reference evidence="3" key="1">
    <citation type="submission" date="2018-12" db="EMBL/GenBank/DDBJ databases">
        <title>Complete genome sequence of an uncultured bacterium of the candidate phylum Bipolaricaulota.</title>
        <authorList>
            <person name="Kadnikov V.V."/>
            <person name="Mardanov A.V."/>
            <person name="Beletsky A.V."/>
            <person name="Frank Y.A."/>
            <person name="Karnachuk O.V."/>
            <person name="Ravin N.V."/>
        </authorList>
    </citation>
    <scope>NUCLEOTIDE SEQUENCE [LARGE SCALE GENOMIC DNA]</scope>
</reference>
<gene>
    <name evidence="2" type="ORF">BIP78_0918</name>
</gene>
<dbReference type="EMBL" id="CP034928">
    <property type="protein sequence ID" value="QAA76684.1"/>
    <property type="molecule type" value="Genomic_DNA"/>
</dbReference>
<evidence type="ECO:0000313" key="2">
    <source>
        <dbReference type="EMBL" id="QAA76684.1"/>
    </source>
</evidence>
<dbReference type="Proteomes" id="UP000287233">
    <property type="component" value="Chromosome"/>
</dbReference>
<name>A0A410FUL1_BIPS1</name>
<dbReference type="AlphaFoldDB" id="A0A410FUL1"/>
<dbReference type="GO" id="GO:0072344">
    <property type="term" value="P:rescue of stalled ribosome"/>
    <property type="evidence" value="ECO:0007669"/>
    <property type="project" value="TreeGrafter"/>
</dbReference>
<dbReference type="Gene3D" id="2.30.310.10">
    <property type="entry name" value="ibrinogen binding protein from staphylococcus aureus domain"/>
    <property type="match status" value="1"/>
</dbReference>
<feature type="domain" description="NFACT RNA-binding" evidence="1">
    <location>
        <begin position="378"/>
        <end position="461"/>
    </location>
</feature>
<dbReference type="GO" id="GO:0000049">
    <property type="term" value="F:tRNA binding"/>
    <property type="evidence" value="ECO:0007669"/>
    <property type="project" value="TreeGrafter"/>
</dbReference>
<sequence>MEGIELRKALEESRLFVGARLSKVHQVGEVFFLRFYGPSGALVLDPRGKAFHRTALRPLVPPSPPPFCMRLRSLAGQPLLSLDQAGFDRVVRLRFPQADLILDLRPRQGDLFFVPRDGETVSLRGGHLHAADFAASSDPSVGLGPALRRAAAAHLGRAPREEESASFAANLLDRTPTGFVYDENDRPVASFFPRPDLGEPRLTFPAFWQALDHLLDRRIGADLAHSQLAQVERAIGRRERALAALAAAEAEAQGWPEVQGMADLLLTRIADIPRGASAATVEGFDGQPVTLSLNPALSVAAQATALYAKAKKLRRRLEEIPVRRRALETELRRLRDLQGLLTRQPDLAGYVEDEAQTLTASSPGRATTVPRSRVLTMGGFSVEIGRSARENDRLVRSARACDLWLHARGVPGAHVVIHTGGRPVPREVLQRAAELAAWHSRARGERKVPISYTEARYVRRPRGAAPGMVTLQQEQVIVVPGDKGP</sequence>
<dbReference type="Pfam" id="PF05670">
    <property type="entry name" value="NFACT-R_1"/>
    <property type="match status" value="1"/>
</dbReference>
<evidence type="ECO:0000259" key="1">
    <source>
        <dbReference type="Pfam" id="PF05670"/>
    </source>
</evidence>
<dbReference type="InterPro" id="IPR008532">
    <property type="entry name" value="NFACT_RNA-bd"/>
</dbReference>
<organism evidence="2 3">
    <name type="scientific">Bipolaricaulis sibiricus</name>
    <dbReference type="NCBI Taxonomy" id="2501609"/>
    <lineage>
        <taxon>Bacteria</taxon>
        <taxon>Candidatus Bipolaricaulota</taxon>
        <taxon>Candidatus Bipolaricaulia</taxon>
        <taxon>Candidatus Bipolaricaulales</taxon>
        <taxon>Candidatus Bipolaricaulaceae</taxon>
        <taxon>Candidatus Bipolaricaulis</taxon>
    </lineage>
</organism>